<dbReference type="AlphaFoldDB" id="A0A916ZPX0"/>
<dbReference type="EMBL" id="BMIQ01000004">
    <property type="protein sequence ID" value="GGE08172.1"/>
    <property type="molecule type" value="Genomic_DNA"/>
</dbReference>
<name>A0A916ZPX0_9HYPH</name>
<comment type="caution">
    <text evidence="6">The sequence shown here is derived from an EMBL/GenBank/DDBJ whole genome shotgun (WGS) entry which is preliminary data.</text>
</comment>
<dbReference type="PANTHER" id="PTHR30537">
    <property type="entry name" value="HTH-TYPE TRANSCRIPTIONAL REGULATOR"/>
    <property type="match status" value="1"/>
</dbReference>
<gene>
    <name evidence="6" type="ORF">GCM10011390_29070</name>
</gene>
<evidence type="ECO:0000259" key="5">
    <source>
        <dbReference type="PROSITE" id="PS50931"/>
    </source>
</evidence>
<keyword evidence="2" id="KW-0805">Transcription regulation</keyword>
<sequence>MKRGRLPLTALRSFEAAGRLQSFTLAADELAVSQAAVSRQIRDLETDLGRRLFDRRHRHVELTAEGAELLGVLTESFAAIEARLAGLAARPSRGEARLSCEPSFAACWLVPRLAQFREQHPEIDPVIDSDARLIAFRRSEPELAVRSGVVARSWPGLDVRPLMETRMVAVAAPELLARIGPPRQPAELLAEVLLHEESRDGWRRWFEAAGLAHVEAIRGPVYADGGLLLQAVLRGQGIALLDIAFARPEIAAGRLVQLFATDIPWGGYFLVARDFRRLSEPARIFAAWIEAAMTRENGAAPG</sequence>
<reference evidence="6" key="2">
    <citation type="submission" date="2020-09" db="EMBL/GenBank/DDBJ databases">
        <authorList>
            <person name="Sun Q."/>
            <person name="Zhou Y."/>
        </authorList>
    </citation>
    <scope>NUCLEOTIDE SEQUENCE</scope>
    <source>
        <strain evidence="6">CGMCC 1.15367</strain>
    </source>
</reference>
<dbReference type="Pfam" id="PF00126">
    <property type="entry name" value="HTH_1"/>
    <property type="match status" value="1"/>
</dbReference>
<reference evidence="6" key="1">
    <citation type="journal article" date="2014" name="Int. J. Syst. Evol. Microbiol.">
        <title>Complete genome sequence of Corynebacterium casei LMG S-19264T (=DSM 44701T), isolated from a smear-ripened cheese.</title>
        <authorList>
            <consortium name="US DOE Joint Genome Institute (JGI-PGF)"/>
            <person name="Walter F."/>
            <person name="Albersmeier A."/>
            <person name="Kalinowski J."/>
            <person name="Ruckert C."/>
        </authorList>
    </citation>
    <scope>NUCLEOTIDE SEQUENCE</scope>
    <source>
        <strain evidence="6">CGMCC 1.15367</strain>
    </source>
</reference>
<dbReference type="InterPro" id="IPR036390">
    <property type="entry name" value="WH_DNA-bd_sf"/>
</dbReference>
<evidence type="ECO:0000313" key="7">
    <source>
        <dbReference type="Proteomes" id="UP000644699"/>
    </source>
</evidence>
<evidence type="ECO:0000313" key="6">
    <source>
        <dbReference type="EMBL" id="GGE08172.1"/>
    </source>
</evidence>
<dbReference type="Proteomes" id="UP000644699">
    <property type="component" value="Unassembled WGS sequence"/>
</dbReference>
<dbReference type="InterPro" id="IPR036388">
    <property type="entry name" value="WH-like_DNA-bd_sf"/>
</dbReference>
<feature type="domain" description="HTH lysR-type" evidence="5">
    <location>
        <begin position="6"/>
        <end position="63"/>
    </location>
</feature>
<dbReference type="InterPro" id="IPR000847">
    <property type="entry name" value="LysR_HTH_N"/>
</dbReference>
<dbReference type="PRINTS" id="PR00039">
    <property type="entry name" value="HTHLYSR"/>
</dbReference>
<evidence type="ECO:0000256" key="4">
    <source>
        <dbReference type="ARBA" id="ARBA00023163"/>
    </source>
</evidence>
<dbReference type="GO" id="GO:0043565">
    <property type="term" value="F:sequence-specific DNA binding"/>
    <property type="evidence" value="ECO:0007669"/>
    <property type="project" value="TreeGrafter"/>
</dbReference>
<dbReference type="SUPFAM" id="SSF46785">
    <property type="entry name" value="Winged helix' DNA-binding domain"/>
    <property type="match status" value="1"/>
</dbReference>
<proteinExistence type="inferred from homology"/>
<dbReference type="PANTHER" id="PTHR30537:SF74">
    <property type="entry name" value="HTH-TYPE TRANSCRIPTIONAL REGULATOR TRPI"/>
    <property type="match status" value="1"/>
</dbReference>
<keyword evidence="4" id="KW-0804">Transcription</keyword>
<dbReference type="Pfam" id="PF03466">
    <property type="entry name" value="LysR_substrate"/>
    <property type="match status" value="1"/>
</dbReference>
<keyword evidence="3" id="KW-0238">DNA-binding</keyword>
<keyword evidence="7" id="KW-1185">Reference proteome</keyword>
<dbReference type="PROSITE" id="PS50931">
    <property type="entry name" value="HTH_LYSR"/>
    <property type="match status" value="1"/>
</dbReference>
<evidence type="ECO:0000256" key="2">
    <source>
        <dbReference type="ARBA" id="ARBA00023015"/>
    </source>
</evidence>
<protein>
    <submittedName>
        <fullName evidence="6">LysR family transcriptional regulator</fullName>
    </submittedName>
</protein>
<dbReference type="RefSeq" id="WP_188909644.1">
    <property type="nucleotide sequence ID" value="NZ_BMIQ01000004.1"/>
</dbReference>
<dbReference type="InterPro" id="IPR005119">
    <property type="entry name" value="LysR_subst-bd"/>
</dbReference>
<dbReference type="SUPFAM" id="SSF53850">
    <property type="entry name" value="Periplasmic binding protein-like II"/>
    <property type="match status" value="1"/>
</dbReference>
<dbReference type="GO" id="GO:0003700">
    <property type="term" value="F:DNA-binding transcription factor activity"/>
    <property type="evidence" value="ECO:0007669"/>
    <property type="project" value="InterPro"/>
</dbReference>
<dbReference type="Gene3D" id="1.10.10.10">
    <property type="entry name" value="Winged helix-like DNA-binding domain superfamily/Winged helix DNA-binding domain"/>
    <property type="match status" value="1"/>
</dbReference>
<organism evidence="6 7">
    <name type="scientific">Aureimonas endophytica</name>
    <dbReference type="NCBI Taxonomy" id="2027858"/>
    <lineage>
        <taxon>Bacteria</taxon>
        <taxon>Pseudomonadati</taxon>
        <taxon>Pseudomonadota</taxon>
        <taxon>Alphaproteobacteria</taxon>
        <taxon>Hyphomicrobiales</taxon>
        <taxon>Aurantimonadaceae</taxon>
        <taxon>Aureimonas</taxon>
    </lineage>
</organism>
<evidence type="ECO:0000256" key="1">
    <source>
        <dbReference type="ARBA" id="ARBA00009437"/>
    </source>
</evidence>
<evidence type="ECO:0000256" key="3">
    <source>
        <dbReference type="ARBA" id="ARBA00023125"/>
    </source>
</evidence>
<dbReference type="Gene3D" id="3.40.190.10">
    <property type="entry name" value="Periplasmic binding protein-like II"/>
    <property type="match status" value="2"/>
</dbReference>
<accession>A0A916ZPX0</accession>
<dbReference type="GO" id="GO:0006351">
    <property type="term" value="P:DNA-templated transcription"/>
    <property type="evidence" value="ECO:0007669"/>
    <property type="project" value="TreeGrafter"/>
</dbReference>
<comment type="similarity">
    <text evidence="1">Belongs to the LysR transcriptional regulatory family.</text>
</comment>
<dbReference type="CDD" id="cd08432">
    <property type="entry name" value="PBP2_GcdR_TrpI_HvrB_AmpR_like"/>
    <property type="match status" value="1"/>
</dbReference>
<dbReference type="InterPro" id="IPR058163">
    <property type="entry name" value="LysR-type_TF_proteobact-type"/>
</dbReference>